<evidence type="ECO:0000313" key="4">
    <source>
        <dbReference type="EMBL" id="MBR7834021.1"/>
    </source>
</evidence>
<proteinExistence type="inferred from homology"/>
<protein>
    <recommendedName>
        <fullName evidence="3">Urease accessory protein UreF</fullName>
    </recommendedName>
</protein>
<dbReference type="RefSeq" id="WP_212528542.1">
    <property type="nucleotide sequence ID" value="NZ_JAGSOG010000046.1"/>
</dbReference>
<evidence type="ECO:0000256" key="1">
    <source>
        <dbReference type="ARBA" id="ARBA00022988"/>
    </source>
</evidence>
<sequence>MTRSALLLLADSRFPAGAHAYSGGLESAAAAGRVHDAATVYEFLLGRVHTGALVCASFAAASWLCTDREALAELDHEYDVRLLSPTLRGHSRRLGRHLQRAVAATWPSPRLELVRGLDPAGAHHPVVLGAACAAAELTVDDAATCAVHATLAAPANAATKLLGLDPNEVSAVLARLAPTADRIAARAVSLARMARLRSDPGMLPALGSPLLDLTAEDHAGWEVRLFAS</sequence>
<dbReference type="PANTHER" id="PTHR33620">
    <property type="entry name" value="UREASE ACCESSORY PROTEIN F"/>
    <property type="match status" value="1"/>
</dbReference>
<comment type="subcellular location">
    <subcellularLocation>
        <location evidence="3">Cytoplasm</location>
    </subcellularLocation>
</comment>
<keyword evidence="3" id="KW-0963">Cytoplasm</keyword>
<gene>
    <name evidence="3" type="primary">ureF</name>
    <name evidence="4" type="ORF">KDL01_12145</name>
</gene>
<keyword evidence="1 3" id="KW-0996">Nickel insertion</keyword>
<dbReference type="GO" id="GO:0016151">
    <property type="term" value="F:nickel cation binding"/>
    <property type="evidence" value="ECO:0007669"/>
    <property type="project" value="UniProtKB-UniRule"/>
</dbReference>
<keyword evidence="5" id="KW-1185">Reference proteome</keyword>
<dbReference type="PIRSF" id="PIRSF009467">
    <property type="entry name" value="Ureas_acces_UreF"/>
    <property type="match status" value="1"/>
</dbReference>
<comment type="similarity">
    <text evidence="3">Belongs to the UreF family.</text>
</comment>
<dbReference type="Pfam" id="PF01730">
    <property type="entry name" value="UreF"/>
    <property type="match status" value="1"/>
</dbReference>
<keyword evidence="2 3" id="KW-0143">Chaperone</keyword>
<organism evidence="4 5">
    <name type="scientific">Actinospica durhamensis</name>
    <dbReference type="NCBI Taxonomy" id="1508375"/>
    <lineage>
        <taxon>Bacteria</taxon>
        <taxon>Bacillati</taxon>
        <taxon>Actinomycetota</taxon>
        <taxon>Actinomycetes</taxon>
        <taxon>Catenulisporales</taxon>
        <taxon>Actinospicaceae</taxon>
        <taxon>Actinospica</taxon>
    </lineage>
</organism>
<evidence type="ECO:0000313" key="5">
    <source>
        <dbReference type="Proteomes" id="UP000675781"/>
    </source>
</evidence>
<dbReference type="Proteomes" id="UP000675781">
    <property type="component" value="Unassembled WGS sequence"/>
</dbReference>
<reference evidence="4" key="1">
    <citation type="submission" date="2021-04" db="EMBL/GenBank/DDBJ databases">
        <title>Genome based classification of Actinospica acidithermotolerans sp. nov., an actinobacterium isolated from an Indonesian hot spring.</title>
        <authorList>
            <person name="Kusuma A.B."/>
            <person name="Putra K.E."/>
            <person name="Nafisah S."/>
            <person name="Loh J."/>
            <person name="Nouioui I."/>
            <person name="Goodfellow M."/>
        </authorList>
    </citation>
    <scope>NUCLEOTIDE SEQUENCE</scope>
    <source>
        <strain evidence="4">CSCA 57</strain>
    </source>
</reference>
<evidence type="ECO:0000256" key="2">
    <source>
        <dbReference type="ARBA" id="ARBA00023186"/>
    </source>
</evidence>
<dbReference type="Gene3D" id="1.10.4190.10">
    <property type="entry name" value="Urease accessory protein UreF"/>
    <property type="match status" value="1"/>
</dbReference>
<comment type="subunit">
    <text evidence="3">UreD, UreF and UreG form a complex that acts as a GTP-hydrolysis-dependent molecular chaperone, activating the urease apoprotein by helping to assemble the nickel containing metallocenter of UreC. The UreE protein probably delivers the nickel.</text>
</comment>
<evidence type="ECO:0000256" key="3">
    <source>
        <dbReference type="HAMAP-Rule" id="MF_01385"/>
    </source>
</evidence>
<comment type="function">
    <text evidence="3">Required for maturation of urease via the functional incorporation of the urease nickel metallocenter.</text>
</comment>
<dbReference type="EMBL" id="JAGSOG010000046">
    <property type="protein sequence ID" value="MBR7834021.1"/>
    <property type="molecule type" value="Genomic_DNA"/>
</dbReference>
<comment type="caution">
    <text evidence="4">The sequence shown here is derived from an EMBL/GenBank/DDBJ whole genome shotgun (WGS) entry which is preliminary data.</text>
</comment>
<dbReference type="GO" id="GO:0005737">
    <property type="term" value="C:cytoplasm"/>
    <property type="evidence" value="ECO:0007669"/>
    <property type="project" value="UniProtKB-SubCell"/>
</dbReference>
<dbReference type="InterPro" id="IPR002639">
    <property type="entry name" value="UreF"/>
</dbReference>
<dbReference type="InterPro" id="IPR038277">
    <property type="entry name" value="UreF_sf"/>
</dbReference>
<dbReference type="PANTHER" id="PTHR33620:SF1">
    <property type="entry name" value="UREASE ACCESSORY PROTEIN F"/>
    <property type="match status" value="1"/>
</dbReference>
<dbReference type="HAMAP" id="MF_01385">
    <property type="entry name" value="UreF"/>
    <property type="match status" value="1"/>
</dbReference>
<name>A0A941EMV9_9ACTN</name>
<accession>A0A941EMV9</accession>
<dbReference type="AlphaFoldDB" id="A0A941EMV9"/>